<dbReference type="AlphaFoldDB" id="A0A3B1B4K3"/>
<dbReference type="EMBL" id="UOFX01000020">
    <property type="protein sequence ID" value="VAX06934.1"/>
    <property type="molecule type" value="Genomic_DNA"/>
</dbReference>
<dbReference type="InterPro" id="IPR036280">
    <property type="entry name" value="Multihaem_cyt_sf"/>
</dbReference>
<reference evidence="2" key="1">
    <citation type="submission" date="2018-06" db="EMBL/GenBank/DDBJ databases">
        <authorList>
            <person name="Zhirakovskaya E."/>
        </authorList>
    </citation>
    <scope>NUCLEOTIDE SEQUENCE</scope>
</reference>
<feature type="domain" description="Cytochrome c7-like" evidence="1">
    <location>
        <begin position="307"/>
        <end position="365"/>
    </location>
</feature>
<name>A0A3B1B4K3_9ZZZZ</name>
<organism evidence="2">
    <name type="scientific">hydrothermal vent metagenome</name>
    <dbReference type="NCBI Taxonomy" id="652676"/>
    <lineage>
        <taxon>unclassified sequences</taxon>
        <taxon>metagenomes</taxon>
        <taxon>ecological metagenomes</taxon>
    </lineage>
</organism>
<dbReference type="SUPFAM" id="SSF48695">
    <property type="entry name" value="Multiheme cytochromes"/>
    <property type="match status" value="2"/>
</dbReference>
<dbReference type="PANTHER" id="PTHR39425">
    <property type="entry name" value="LIPOPROTEIN CYTOCHROME C"/>
    <property type="match status" value="1"/>
</dbReference>
<feature type="domain" description="Cytochrome c7-like" evidence="1">
    <location>
        <begin position="156"/>
        <end position="216"/>
    </location>
</feature>
<dbReference type="Pfam" id="PF14522">
    <property type="entry name" value="Cytochrome_C7"/>
    <property type="match status" value="2"/>
</dbReference>
<accession>A0A3B1B4K3</accession>
<gene>
    <name evidence="2" type="ORF">MNBD_GAMMA26-1977</name>
</gene>
<protein>
    <recommendedName>
        <fullName evidence="1">Cytochrome c7-like domain-containing protein</fullName>
    </recommendedName>
</protein>
<dbReference type="PANTHER" id="PTHR39425:SF1">
    <property type="entry name" value="CYTOCHROME C7-LIKE DOMAIN-CONTAINING PROTEIN"/>
    <property type="match status" value="1"/>
</dbReference>
<dbReference type="Gene3D" id="3.90.10.10">
    <property type="entry name" value="Cytochrome C3"/>
    <property type="match status" value="2"/>
</dbReference>
<proteinExistence type="predicted"/>
<evidence type="ECO:0000313" key="2">
    <source>
        <dbReference type="EMBL" id="VAX06934.1"/>
    </source>
</evidence>
<dbReference type="NCBIfam" id="TIGR04257">
    <property type="entry name" value="nanowire_3heme"/>
    <property type="match status" value="2"/>
</dbReference>
<dbReference type="InterPro" id="IPR029467">
    <property type="entry name" value="Cyt_c7-like"/>
</dbReference>
<sequence length="387" mass="44381">MPSKRHIVALAILSLLLLAHPIVCSAEDTPFRIDFITNYKSFQFKAQEELIKNSKNIMPGEIQSLIIDAMEDDKSLGHRMFLLDAANAMASGYQHYHGGSKKLLKKISKLIKKELDKEKARNAELMKWDSEERFLGNFVMKTHEKDMEQEGLAPVIYPHWIHRIWFECKVCHQDIFVMQRWRNEISHKKIDAGKQCGVCHNGKMAFSAKENCESCHLAGKPGAAKLHDVEHIDHKAIQEVATKLGAEWNIDALSNGRMPVDRYGFIDWLNMKERGIFMPIHSLDKDYVPETRDNTIFFESKSKVKNVLFSHDVHSSWIKCSSCHPEVFSADLKNNIKMVRMSKGQYCGHCHGKVSFTFADCLRCHVQEKGVTFEGALIHEGKNKQQK</sequence>
<dbReference type="InterPro" id="IPR026352">
    <property type="entry name" value="Nanowire_3heme"/>
</dbReference>
<evidence type="ECO:0000259" key="1">
    <source>
        <dbReference type="Pfam" id="PF14522"/>
    </source>
</evidence>